<organism evidence="2 3">
    <name type="scientific">Romboutsia hominis</name>
    <dbReference type="NCBI Taxonomy" id="1507512"/>
    <lineage>
        <taxon>Bacteria</taxon>
        <taxon>Bacillati</taxon>
        <taxon>Bacillota</taxon>
        <taxon>Clostridia</taxon>
        <taxon>Peptostreptococcales</taxon>
        <taxon>Peptostreptococcaceae</taxon>
        <taxon>Romboutsia</taxon>
    </lineage>
</organism>
<sequence>MNNFSMMLIGIIPMIICLILWIMLIYALFLGIKALKIYINKNI</sequence>
<dbReference type="KEGG" id="rhom:FRIFI_1215"/>
<keyword evidence="1" id="KW-0472">Membrane</keyword>
<reference evidence="2 3" key="1">
    <citation type="submission" date="2014-09" db="EMBL/GenBank/DDBJ databases">
        <authorList>
            <person name="Hornung B.V."/>
        </authorList>
    </citation>
    <scope>NUCLEOTIDE SEQUENCE [LARGE SCALE GENOMIC DNA]</scope>
    <source>
        <strain evidence="2 3">FRIFI</strain>
    </source>
</reference>
<evidence type="ECO:0000256" key="1">
    <source>
        <dbReference type="SAM" id="Phobius"/>
    </source>
</evidence>
<keyword evidence="1" id="KW-1133">Transmembrane helix</keyword>
<dbReference type="AlphaFoldDB" id="A0A2P2BQW7"/>
<keyword evidence="3" id="KW-1185">Reference proteome</keyword>
<feature type="transmembrane region" description="Helical" evidence="1">
    <location>
        <begin position="6"/>
        <end position="32"/>
    </location>
</feature>
<keyword evidence="1" id="KW-0812">Transmembrane</keyword>
<evidence type="ECO:0000313" key="3">
    <source>
        <dbReference type="Proteomes" id="UP000245695"/>
    </source>
</evidence>
<proteinExistence type="predicted"/>
<dbReference type="EMBL" id="LN650648">
    <property type="protein sequence ID" value="CEI72751.1"/>
    <property type="molecule type" value="Genomic_DNA"/>
</dbReference>
<dbReference type="RefSeq" id="WP_271892844.1">
    <property type="nucleotide sequence ID" value="NZ_LN650648.1"/>
</dbReference>
<accession>A0A2P2BQW7</accession>
<protein>
    <submittedName>
        <fullName evidence="2">Uncharacterized protein</fullName>
    </submittedName>
</protein>
<gene>
    <name evidence="2" type="ORF">FRIFI_1215</name>
</gene>
<dbReference type="Proteomes" id="UP000245695">
    <property type="component" value="Chromosome 1"/>
</dbReference>
<name>A0A2P2BQW7_9FIRM</name>
<evidence type="ECO:0000313" key="2">
    <source>
        <dbReference type="EMBL" id="CEI72751.1"/>
    </source>
</evidence>